<keyword evidence="7 8" id="KW-0482">Metalloprotease</keyword>
<evidence type="ECO:0000256" key="5">
    <source>
        <dbReference type="ARBA" id="ARBA00022801"/>
    </source>
</evidence>
<evidence type="ECO:0000256" key="7">
    <source>
        <dbReference type="ARBA" id="ARBA00023049"/>
    </source>
</evidence>
<name>A0ABR2WB87_9FUNG</name>
<comment type="cofactor">
    <cofactor evidence="8">
        <name>Zn(2+)</name>
        <dbReference type="ChEBI" id="CHEBI:29105"/>
    </cofactor>
    <text evidence="8">Binds 1 zinc ion per subunit.</text>
</comment>
<dbReference type="InterPro" id="IPR042097">
    <property type="entry name" value="Aminopeptidase_N-like_N_sf"/>
</dbReference>
<keyword evidence="5 8" id="KW-0378">Hydrolase</keyword>
<keyword evidence="6 8" id="KW-0862">Zinc</keyword>
<dbReference type="Gene3D" id="1.10.390.10">
    <property type="entry name" value="Neutral Protease Domain 2"/>
    <property type="match status" value="1"/>
</dbReference>
<evidence type="ECO:0000313" key="13">
    <source>
        <dbReference type="EMBL" id="KAK9729209.1"/>
    </source>
</evidence>
<dbReference type="InterPro" id="IPR014782">
    <property type="entry name" value="Peptidase_M1_dom"/>
</dbReference>
<keyword evidence="9" id="KW-0732">Signal</keyword>
<feature type="domain" description="Aminopeptidase N-like N-terminal" evidence="12">
    <location>
        <begin position="21"/>
        <end position="205"/>
    </location>
</feature>
<dbReference type="EMBL" id="JASJQH010006884">
    <property type="protein sequence ID" value="KAK9729209.1"/>
    <property type="molecule type" value="Genomic_DNA"/>
</dbReference>
<dbReference type="Gene3D" id="2.60.40.1730">
    <property type="entry name" value="tricorn interacting facor f3 domain"/>
    <property type="match status" value="1"/>
</dbReference>
<evidence type="ECO:0000256" key="4">
    <source>
        <dbReference type="ARBA" id="ARBA00022723"/>
    </source>
</evidence>
<keyword evidence="3 8" id="KW-0645">Protease</keyword>
<dbReference type="SUPFAM" id="SSF63737">
    <property type="entry name" value="Leukotriene A4 hydrolase N-terminal domain"/>
    <property type="match status" value="1"/>
</dbReference>
<feature type="chain" id="PRO_5047325389" description="Aminopeptidase" evidence="9">
    <location>
        <begin position="17"/>
        <end position="869"/>
    </location>
</feature>
<evidence type="ECO:0000256" key="8">
    <source>
        <dbReference type="RuleBase" id="RU364040"/>
    </source>
</evidence>
<dbReference type="SUPFAM" id="SSF55486">
    <property type="entry name" value="Metalloproteases ('zincins'), catalytic domain"/>
    <property type="match status" value="1"/>
</dbReference>
<evidence type="ECO:0000259" key="12">
    <source>
        <dbReference type="Pfam" id="PF17900"/>
    </source>
</evidence>
<accession>A0ABR2WB87</accession>
<keyword evidence="4 8" id="KW-0479">Metal-binding</keyword>
<protein>
    <recommendedName>
        <fullName evidence="8">Aminopeptidase</fullName>
        <ecNumber evidence="8">3.4.11.-</ecNumber>
    </recommendedName>
</protein>
<evidence type="ECO:0000256" key="1">
    <source>
        <dbReference type="ARBA" id="ARBA00010136"/>
    </source>
</evidence>
<dbReference type="Pfam" id="PF01433">
    <property type="entry name" value="Peptidase_M1"/>
    <property type="match status" value="1"/>
</dbReference>
<evidence type="ECO:0000256" key="6">
    <source>
        <dbReference type="ARBA" id="ARBA00022833"/>
    </source>
</evidence>
<keyword evidence="2 8" id="KW-0031">Aminopeptidase</keyword>
<keyword evidence="14" id="KW-1185">Reference proteome</keyword>
<sequence length="869" mass="98065">MLLFVIAIGSLPGVLLVAVTPTHYEVVLQPNLDSWECPGFVKINLRVHEKSNKLTFDAKNITLHNAFISMADSEENHATSLQINDEAGTATATFNKVISAKDVVLGINFTSPILSQGGGLKRVEYMDTNGTIHRAAVSQSGREGFRWIVPGWDSPEYKATFNNTVIISRKLMAITNTQVLSENDVPDSDLKQIQFTLTPPMSTYLLTFAMGKFRYLEQNSKQTNKPVRLRLYSVADSVYDGQLALDITDRLIGYYEQMFQLPFPLEKYDQIALPNVASTSLGWGLVIYNEITLLFNLKTWALFDVQSAALNVARVMAHQWLGGLVTPAQWKDLWLSNGFANWYETRAMATVMPEWKSQMNSWFVAGMGGAPGRWQGSIEADRFNDTQPVRSDTAFSGIVNDKSSSVVQMLVHTLGSDAIRTALHQLLSRYKLRNVRTADLVYIISQITGHDVGQLVDAWLNHPGSPIVTVKADNNKLILNQHRYYALNSEAASSKDRTIWQIPITTGNNATAPTIFNTSSQNLQMATKPYYLLNKDAGSPFLIWYPQDNVNAIARAIKHGEADISSDDRVALAYDYLALSESGEYTADQLFEYSLALTNETDPLVMYRLNWLLLRFGRRMTPGVENTEAIRHLIWRIFGHYYSSSNWDFPSNETADQIALRTVRLIGAISSRSPEVKRDSQLRAQRYLAGDTTALNMNLLAFSLWMHVMDSGKETFDQVMKLYLAARDSEMRSLLAIASAAVQEQVASDQFLDMILNGTISASDLVGVMETISINPPTRDRLTKRILQDFHAVESQPQGSQVLNYYISNMYQFVDSQADLDRWDLFFASKPAQYIDSWNNIRKPVLLNIQWLQHNSKIAEKWLREHNFW</sequence>
<organism evidence="13 14">
    <name type="scientific">Basidiobolus ranarum</name>
    <dbReference type="NCBI Taxonomy" id="34480"/>
    <lineage>
        <taxon>Eukaryota</taxon>
        <taxon>Fungi</taxon>
        <taxon>Fungi incertae sedis</taxon>
        <taxon>Zoopagomycota</taxon>
        <taxon>Entomophthoromycotina</taxon>
        <taxon>Basidiobolomycetes</taxon>
        <taxon>Basidiobolales</taxon>
        <taxon>Basidiobolaceae</taxon>
        <taxon>Basidiobolus</taxon>
    </lineage>
</organism>
<feature type="signal peptide" evidence="9">
    <location>
        <begin position="1"/>
        <end position="16"/>
    </location>
</feature>
<evidence type="ECO:0000313" key="14">
    <source>
        <dbReference type="Proteomes" id="UP001479436"/>
    </source>
</evidence>
<proteinExistence type="inferred from homology"/>
<evidence type="ECO:0000256" key="2">
    <source>
        <dbReference type="ARBA" id="ARBA00022438"/>
    </source>
</evidence>
<feature type="domain" description="ERAP1-like C-terminal" evidence="11">
    <location>
        <begin position="531"/>
        <end position="832"/>
    </location>
</feature>
<comment type="caution">
    <text evidence="13">The sequence shown here is derived from an EMBL/GenBank/DDBJ whole genome shotgun (WGS) entry which is preliminary data.</text>
</comment>
<reference evidence="13 14" key="1">
    <citation type="submission" date="2023-04" db="EMBL/GenBank/DDBJ databases">
        <title>Genome of Basidiobolus ranarum AG-B5.</title>
        <authorList>
            <person name="Stajich J.E."/>
            <person name="Carter-House D."/>
            <person name="Gryganskyi A."/>
        </authorList>
    </citation>
    <scope>NUCLEOTIDE SEQUENCE [LARGE SCALE GENOMIC DNA]</scope>
    <source>
        <strain evidence="13 14">AG-B5</strain>
    </source>
</reference>
<evidence type="ECO:0000256" key="3">
    <source>
        <dbReference type="ARBA" id="ARBA00022670"/>
    </source>
</evidence>
<dbReference type="Pfam" id="PF17900">
    <property type="entry name" value="Peptidase_M1_N"/>
    <property type="match status" value="1"/>
</dbReference>
<gene>
    <name evidence="13" type="ORF">K7432_000490</name>
</gene>
<dbReference type="InterPro" id="IPR050344">
    <property type="entry name" value="Peptidase_M1_aminopeptidases"/>
</dbReference>
<dbReference type="PRINTS" id="PR00756">
    <property type="entry name" value="ALADIPTASE"/>
</dbReference>
<dbReference type="CDD" id="cd09601">
    <property type="entry name" value="M1_APN-Q_like"/>
    <property type="match status" value="1"/>
</dbReference>
<dbReference type="PANTHER" id="PTHR11533:SF174">
    <property type="entry name" value="PUROMYCIN-SENSITIVE AMINOPEPTIDASE-RELATED"/>
    <property type="match status" value="1"/>
</dbReference>
<dbReference type="PANTHER" id="PTHR11533">
    <property type="entry name" value="PROTEASE M1 ZINC METALLOPROTEASE"/>
    <property type="match status" value="1"/>
</dbReference>
<dbReference type="Pfam" id="PF11838">
    <property type="entry name" value="ERAP1_C"/>
    <property type="match status" value="1"/>
</dbReference>
<evidence type="ECO:0000259" key="11">
    <source>
        <dbReference type="Pfam" id="PF11838"/>
    </source>
</evidence>
<dbReference type="Gene3D" id="1.25.50.20">
    <property type="match status" value="1"/>
</dbReference>
<dbReference type="InterPro" id="IPR045357">
    <property type="entry name" value="Aminopeptidase_N-like_N"/>
</dbReference>
<dbReference type="Gene3D" id="2.60.40.1910">
    <property type="match status" value="1"/>
</dbReference>
<evidence type="ECO:0000259" key="10">
    <source>
        <dbReference type="Pfam" id="PF01433"/>
    </source>
</evidence>
<comment type="similarity">
    <text evidence="1 8">Belongs to the peptidase M1 family.</text>
</comment>
<evidence type="ECO:0000256" key="9">
    <source>
        <dbReference type="SAM" id="SignalP"/>
    </source>
</evidence>
<feature type="domain" description="Peptidase M1 membrane alanine aminopeptidase" evidence="10">
    <location>
        <begin position="244"/>
        <end position="459"/>
    </location>
</feature>
<dbReference type="Proteomes" id="UP001479436">
    <property type="component" value="Unassembled WGS sequence"/>
</dbReference>
<dbReference type="InterPro" id="IPR027268">
    <property type="entry name" value="Peptidase_M4/M1_CTD_sf"/>
</dbReference>
<dbReference type="InterPro" id="IPR024571">
    <property type="entry name" value="ERAP1-like_C_dom"/>
</dbReference>
<dbReference type="InterPro" id="IPR001930">
    <property type="entry name" value="Peptidase_M1"/>
</dbReference>
<dbReference type="EC" id="3.4.11.-" evidence="8"/>
<dbReference type="InterPro" id="IPR034016">
    <property type="entry name" value="M1_APN-typ"/>
</dbReference>